<dbReference type="PANTHER" id="PTHR30268:SF0">
    <property type="entry name" value="L-RHAMNOSE ISOMERASE"/>
    <property type="match status" value="1"/>
</dbReference>
<gene>
    <name evidence="5" type="primary">rhaI</name>
    <name evidence="5" type="ORF">GC093_28525</name>
</gene>
<dbReference type="RefSeq" id="WP_171655388.1">
    <property type="nucleotide sequence ID" value="NZ_WHOD01000106.1"/>
</dbReference>
<protein>
    <submittedName>
        <fullName evidence="5">L-rhamnose isomerase</fullName>
        <ecNumber evidence="5">5.3.1.14</ecNumber>
    </submittedName>
</protein>
<accession>A0A972H6B0</accession>
<dbReference type="InterPro" id="IPR013457">
    <property type="entry name" value="Rhamnose_iso-rel"/>
</dbReference>
<dbReference type="Gene3D" id="3.20.20.150">
    <property type="entry name" value="Divalent-metal-dependent TIM barrel enzymes"/>
    <property type="match status" value="1"/>
</dbReference>
<dbReference type="InterPro" id="IPR013022">
    <property type="entry name" value="Xyl_isomerase-like_TIM-brl"/>
</dbReference>
<dbReference type="GO" id="GO:0046872">
    <property type="term" value="F:metal ion binding"/>
    <property type="evidence" value="ECO:0007669"/>
    <property type="project" value="UniProtKB-KW"/>
</dbReference>
<comment type="caution">
    <text evidence="5">The sequence shown here is derived from an EMBL/GenBank/DDBJ whole genome shotgun (WGS) entry which is preliminary data.</text>
</comment>
<reference evidence="5" key="1">
    <citation type="submission" date="2019-10" db="EMBL/GenBank/DDBJ databases">
        <title>Description of Paenibacillus glebae sp. nov.</title>
        <authorList>
            <person name="Carlier A."/>
            <person name="Qi S."/>
        </authorList>
    </citation>
    <scope>NUCLEOTIDE SEQUENCE</scope>
    <source>
        <strain evidence="5">LMG 31456</strain>
    </source>
</reference>
<dbReference type="SUPFAM" id="SSF51658">
    <property type="entry name" value="Xylose isomerase-like"/>
    <property type="match status" value="1"/>
</dbReference>
<feature type="domain" description="Xylose isomerase-like TIM barrel" evidence="4">
    <location>
        <begin position="85"/>
        <end position="269"/>
    </location>
</feature>
<name>A0A972H6B0_9BACL</name>
<evidence type="ECO:0000313" key="5">
    <source>
        <dbReference type="EMBL" id="NOU97141.1"/>
    </source>
</evidence>
<organism evidence="5 6">
    <name type="scientific">Paenibacillus foliorum</name>
    <dbReference type="NCBI Taxonomy" id="2654974"/>
    <lineage>
        <taxon>Bacteria</taxon>
        <taxon>Bacillati</taxon>
        <taxon>Bacillota</taxon>
        <taxon>Bacilli</taxon>
        <taxon>Bacillales</taxon>
        <taxon>Paenibacillaceae</taxon>
        <taxon>Paenibacillus</taxon>
    </lineage>
</organism>
<dbReference type="PANTHER" id="PTHR30268">
    <property type="entry name" value="L-RHAMNOSE ISOMERASE"/>
    <property type="match status" value="1"/>
</dbReference>
<dbReference type="NCBIfam" id="TIGR02635">
    <property type="entry name" value="RhaI_grampos"/>
    <property type="match status" value="1"/>
</dbReference>
<dbReference type="GO" id="GO:0019301">
    <property type="term" value="P:rhamnose catabolic process"/>
    <property type="evidence" value="ECO:0007669"/>
    <property type="project" value="TreeGrafter"/>
</dbReference>
<dbReference type="InterPro" id="IPR036237">
    <property type="entry name" value="Xyl_isomerase-like_sf"/>
</dbReference>
<dbReference type="Proteomes" id="UP000641588">
    <property type="component" value="Unassembled WGS sequence"/>
</dbReference>
<dbReference type="EMBL" id="WHOD01000106">
    <property type="protein sequence ID" value="NOU97141.1"/>
    <property type="molecule type" value="Genomic_DNA"/>
</dbReference>
<dbReference type="Pfam" id="PF01261">
    <property type="entry name" value="AP_endonuc_2"/>
    <property type="match status" value="1"/>
</dbReference>
<dbReference type="GO" id="GO:0019324">
    <property type="term" value="P:L-lyxose metabolic process"/>
    <property type="evidence" value="ECO:0007669"/>
    <property type="project" value="TreeGrafter"/>
</dbReference>
<evidence type="ECO:0000256" key="1">
    <source>
        <dbReference type="ARBA" id="ARBA00022723"/>
    </source>
</evidence>
<keyword evidence="6" id="KW-1185">Reference proteome</keyword>
<evidence type="ECO:0000256" key="3">
    <source>
        <dbReference type="ARBA" id="ARBA00023235"/>
    </source>
</evidence>
<evidence type="ECO:0000313" key="6">
    <source>
        <dbReference type="Proteomes" id="UP000641588"/>
    </source>
</evidence>
<keyword evidence="1" id="KW-0479">Metal-binding</keyword>
<proteinExistence type="predicted"/>
<evidence type="ECO:0000259" key="4">
    <source>
        <dbReference type="Pfam" id="PF01261"/>
    </source>
</evidence>
<dbReference type="InterPro" id="IPR050337">
    <property type="entry name" value="L-rhamnose_isomerase"/>
</dbReference>
<keyword evidence="3 5" id="KW-0413">Isomerase</keyword>
<dbReference type="GO" id="GO:0008740">
    <property type="term" value="F:L-rhamnose isomerase activity"/>
    <property type="evidence" value="ECO:0007669"/>
    <property type="project" value="UniProtKB-EC"/>
</dbReference>
<keyword evidence="2" id="KW-0464">Manganese</keyword>
<evidence type="ECO:0000256" key="2">
    <source>
        <dbReference type="ARBA" id="ARBA00023211"/>
    </source>
</evidence>
<dbReference type="EC" id="5.3.1.14" evidence="5"/>
<sequence>MTLQDRAYAIFEEQQKNRGIDLEHVKKKLKTIEVETPSWGYGDSGTRFKVFKAVGVPRDPFEKFEDAAQVHKYTGICPSVAIHIPWDKVDDYDKLKKHADSLGVRIGAVNPNLFQEDEYIFGSVTNSNAATRRKATDHLLECVQIAKTVGSDVFSLWFADGTNYPGQADIRKRKAWMHEALSEMYQAMTPAMRMLIEYKFFEPAFYHTDLADWGMAFNLANKLGPQAQVLVDTGHHAQGTNVEHIVAYLLDEQKLGGFHFNSRKYADDDLIVGSVNPYELFLIFYQILDAAADSNAGIRHTAEQIAYMIDQSHAIEPKIPAMLRSVLNVQTQYAKALLVNFDEVREAQERQDVLAAENAVRSAYEIDVTPLLVSLREEQGVPADPMKAYLQSGYGESILARGKGGASW</sequence>
<dbReference type="AlphaFoldDB" id="A0A972H6B0"/>